<sequence length="456" mass="47898">MSQTIRRGGSSARKVAAKAQSARKVEAARARTGSLMDQVMAMLPISEAQLHKIFLVLILAAAGVLLWVVAGLAGVPSLAEQRAASLATQAGFAVRRVEIHGVKKLNEQKVYERVLGSQGRQSMTRIDLEGIRQDLLTLSWVEDARISRQLPDTLIVDITERKAQAVLKQHNEDGSDSFVLIDATGHELQGISQGRIGGLLVLAGAGAEGQMAALESLLEAAPALRGQVAEAEWVGHRRWNLTFKSGQTLALPEGVEAGAKALQAFARMDGTNQLIGGRVLAFDMRTGDRMYMRMRGDADPANPGASLATGSAPVAAAVSVAAAVAAKAVAVKSEAPKVEAAKEPVKEPVKPAAKPTAKPAAKAGPKALLHKEAAKPATAHKEVAKPAAKPAAKPVAKEAHKDPVKAIIKGAVHKEAVHKEAAKLAHKEPVKVVHKEAAKTPAKTAAKPHAKTGEKR</sequence>
<organism evidence="12 13">
    <name type="scientific">Novosphingobium sediminicola</name>
    <dbReference type="NCBI Taxonomy" id="563162"/>
    <lineage>
        <taxon>Bacteria</taxon>
        <taxon>Pseudomonadati</taxon>
        <taxon>Pseudomonadota</taxon>
        <taxon>Alphaproteobacteria</taxon>
        <taxon>Sphingomonadales</taxon>
        <taxon>Sphingomonadaceae</taxon>
        <taxon>Novosphingobium</taxon>
    </lineage>
</organism>
<feature type="compositionally biased region" description="Low complexity" evidence="10">
    <location>
        <begin position="385"/>
        <end position="394"/>
    </location>
</feature>
<dbReference type="InterPro" id="IPR034746">
    <property type="entry name" value="POTRA"/>
</dbReference>
<evidence type="ECO:0000313" key="12">
    <source>
        <dbReference type="EMBL" id="MBB3955024.1"/>
    </source>
</evidence>
<comment type="subcellular location">
    <subcellularLocation>
        <location evidence="9">Cell inner membrane</location>
        <topology evidence="9">Single-pass type II membrane protein</topology>
    </subcellularLocation>
    <subcellularLocation>
        <location evidence="1">Membrane</location>
    </subcellularLocation>
    <text evidence="9">Localizes to the division septum.</text>
</comment>
<evidence type="ECO:0000256" key="2">
    <source>
        <dbReference type="ARBA" id="ARBA00022475"/>
    </source>
</evidence>
<dbReference type="GO" id="GO:0032153">
    <property type="term" value="C:cell division site"/>
    <property type="evidence" value="ECO:0007669"/>
    <property type="project" value="UniProtKB-UniRule"/>
</dbReference>
<comment type="caution">
    <text evidence="12">The sequence shown here is derived from an EMBL/GenBank/DDBJ whole genome shotgun (WGS) entry which is preliminary data.</text>
</comment>
<evidence type="ECO:0000256" key="1">
    <source>
        <dbReference type="ARBA" id="ARBA00004370"/>
    </source>
</evidence>
<feature type="compositionally biased region" description="Basic and acidic residues" evidence="10">
    <location>
        <begin position="418"/>
        <end position="438"/>
    </location>
</feature>
<dbReference type="Gene3D" id="3.10.20.310">
    <property type="entry name" value="membrane protein fhac"/>
    <property type="match status" value="1"/>
</dbReference>
<keyword evidence="5 9" id="KW-0812">Transmembrane</keyword>
<dbReference type="Pfam" id="PF08478">
    <property type="entry name" value="POTRA_1"/>
    <property type="match status" value="1"/>
</dbReference>
<evidence type="ECO:0000256" key="5">
    <source>
        <dbReference type="ARBA" id="ARBA00022692"/>
    </source>
</evidence>
<feature type="compositionally biased region" description="Basic and acidic residues" evidence="10">
    <location>
        <begin position="369"/>
        <end position="384"/>
    </location>
</feature>
<evidence type="ECO:0000256" key="7">
    <source>
        <dbReference type="ARBA" id="ARBA00023136"/>
    </source>
</evidence>
<reference evidence="12 13" key="1">
    <citation type="submission" date="2020-08" db="EMBL/GenBank/DDBJ databases">
        <title>Genomic Encyclopedia of Type Strains, Phase IV (KMG-IV): sequencing the most valuable type-strain genomes for metagenomic binning, comparative biology and taxonomic classification.</title>
        <authorList>
            <person name="Goeker M."/>
        </authorList>
    </citation>
    <scope>NUCLEOTIDE SEQUENCE [LARGE SCALE GENOMIC DNA]</scope>
    <source>
        <strain evidence="12 13">DSM 27057</strain>
    </source>
</reference>
<protein>
    <recommendedName>
        <fullName evidence="9">Cell division protein FtsQ</fullName>
    </recommendedName>
</protein>
<keyword evidence="4 9" id="KW-0132">Cell division</keyword>
<evidence type="ECO:0000256" key="9">
    <source>
        <dbReference type="HAMAP-Rule" id="MF_00911"/>
    </source>
</evidence>
<dbReference type="GO" id="GO:0090529">
    <property type="term" value="P:cell septum assembly"/>
    <property type="evidence" value="ECO:0007669"/>
    <property type="project" value="InterPro"/>
</dbReference>
<dbReference type="PANTHER" id="PTHR35851:SF1">
    <property type="entry name" value="CELL DIVISION PROTEIN FTSQ"/>
    <property type="match status" value="1"/>
</dbReference>
<comment type="similarity">
    <text evidence="9">Belongs to the FtsQ/DivIB family. FtsQ subfamily.</text>
</comment>
<dbReference type="PANTHER" id="PTHR35851">
    <property type="entry name" value="CELL DIVISION PROTEIN FTSQ"/>
    <property type="match status" value="1"/>
</dbReference>
<dbReference type="InterPro" id="IPR013685">
    <property type="entry name" value="POTRA_FtsQ_type"/>
</dbReference>
<dbReference type="Proteomes" id="UP000548867">
    <property type="component" value="Unassembled WGS sequence"/>
</dbReference>
<proteinExistence type="inferred from homology"/>
<keyword evidence="2 9" id="KW-1003">Cell membrane</keyword>
<feature type="domain" description="POTRA" evidence="11">
    <location>
        <begin position="92"/>
        <end position="161"/>
    </location>
</feature>
<gene>
    <name evidence="9" type="primary">ftsQ</name>
    <name evidence="12" type="ORF">GGR38_001973</name>
</gene>
<dbReference type="InterPro" id="IPR005548">
    <property type="entry name" value="Cell_div_FtsQ/DivIB_C"/>
</dbReference>
<feature type="transmembrane region" description="Helical" evidence="9">
    <location>
        <begin position="53"/>
        <end position="75"/>
    </location>
</feature>
<evidence type="ECO:0000256" key="10">
    <source>
        <dbReference type="SAM" id="MobiDB-lite"/>
    </source>
</evidence>
<evidence type="ECO:0000256" key="8">
    <source>
        <dbReference type="ARBA" id="ARBA00023306"/>
    </source>
</evidence>
<dbReference type="RefSeq" id="WP_281379388.1">
    <property type="nucleotide sequence ID" value="NZ_JACIDX010000006.1"/>
</dbReference>
<feature type="compositionally biased region" description="Low complexity" evidence="10">
    <location>
        <begin position="350"/>
        <end position="367"/>
    </location>
</feature>
<evidence type="ECO:0000259" key="11">
    <source>
        <dbReference type="PROSITE" id="PS51779"/>
    </source>
</evidence>
<dbReference type="AlphaFoldDB" id="A0A7W6CI18"/>
<keyword evidence="6 9" id="KW-1133">Transmembrane helix</keyword>
<dbReference type="GO" id="GO:0043093">
    <property type="term" value="P:FtsZ-dependent cytokinesis"/>
    <property type="evidence" value="ECO:0007669"/>
    <property type="project" value="UniProtKB-UniRule"/>
</dbReference>
<dbReference type="InterPro" id="IPR026579">
    <property type="entry name" value="FtsQ"/>
</dbReference>
<dbReference type="Pfam" id="PF03799">
    <property type="entry name" value="FtsQ_DivIB_C"/>
    <property type="match status" value="1"/>
</dbReference>
<name>A0A7W6CI18_9SPHN</name>
<evidence type="ECO:0000256" key="6">
    <source>
        <dbReference type="ARBA" id="ARBA00022989"/>
    </source>
</evidence>
<dbReference type="HAMAP" id="MF_00911">
    <property type="entry name" value="FtsQ_subfam"/>
    <property type="match status" value="1"/>
</dbReference>
<keyword evidence="13" id="KW-1185">Reference proteome</keyword>
<dbReference type="GO" id="GO:0005886">
    <property type="term" value="C:plasma membrane"/>
    <property type="evidence" value="ECO:0007669"/>
    <property type="project" value="UniProtKB-SubCell"/>
</dbReference>
<feature type="compositionally biased region" description="Basic and acidic residues" evidence="10">
    <location>
        <begin position="334"/>
        <end position="349"/>
    </location>
</feature>
<keyword evidence="3 9" id="KW-0997">Cell inner membrane</keyword>
<accession>A0A7W6CI18</accession>
<evidence type="ECO:0000313" key="13">
    <source>
        <dbReference type="Proteomes" id="UP000548867"/>
    </source>
</evidence>
<comment type="function">
    <text evidence="9">Essential cell division protein.</text>
</comment>
<feature type="region of interest" description="Disordered" evidence="10">
    <location>
        <begin position="333"/>
        <end position="401"/>
    </location>
</feature>
<dbReference type="PROSITE" id="PS51779">
    <property type="entry name" value="POTRA"/>
    <property type="match status" value="1"/>
</dbReference>
<keyword evidence="8 9" id="KW-0131">Cell cycle</keyword>
<evidence type="ECO:0000256" key="4">
    <source>
        <dbReference type="ARBA" id="ARBA00022618"/>
    </source>
</evidence>
<dbReference type="EMBL" id="JACIDX010000006">
    <property type="protein sequence ID" value="MBB3955024.1"/>
    <property type="molecule type" value="Genomic_DNA"/>
</dbReference>
<keyword evidence="7 9" id="KW-0472">Membrane</keyword>
<evidence type="ECO:0000256" key="3">
    <source>
        <dbReference type="ARBA" id="ARBA00022519"/>
    </source>
</evidence>
<feature type="region of interest" description="Disordered" evidence="10">
    <location>
        <begin position="418"/>
        <end position="456"/>
    </location>
</feature>